<keyword evidence="2" id="KW-0732">Signal</keyword>
<keyword evidence="4" id="KW-1185">Reference proteome</keyword>
<dbReference type="RefSeq" id="WP_051692931.1">
    <property type="nucleotide sequence ID" value="NZ_JMQN01000040.1"/>
</dbReference>
<dbReference type="eggNOG" id="ENOG502Z7HQ">
    <property type="taxonomic scope" value="Bacteria"/>
</dbReference>
<feature type="signal peptide" evidence="2">
    <location>
        <begin position="1"/>
        <end position="27"/>
    </location>
</feature>
<evidence type="ECO:0000256" key="1">
    <source>
        <dbReference type="SAM" id="MobiDB-lite"/>
    </source>
</evidence>
<feature type="region of interest" description="Disordered" evidence="1">
    <location>
        <begin position="40"/>
        <end position="83"/>
    </location>
</feature>
<dbReference type="Pfam" id="PF07044">
    <property type="entry name" value="DUF1329"/>
    <property type="match status" value="1"/>
</dbReference>
<evidence type="ECO:0000256" key="2">
    <source>
        <dbReference type="SAM" id="SignalP"/>
    </source>
</evidence>
<gene>
    <name evidence="3" type="ORF">ADIMK_2598</name>
</gene>
<dbReference type="STRING" id="1232683.ADIMK_2598"/>
<dbReference type="PATRIC" id="fig|1232683.4.peg.2549"/>
<dbReference type="Proteomes" id="UP000028252">
    <property type="component" value="Unassembled WGS sequence"/>
</dbReference>
<dbReference type="EMBL" id="JMQN01000040">
    <property type="protein sequence ID" value="KEA63074.1"/>
    <property type="molecule type" value="Genomic_DNA"/>
</dbReference>
<accession>A0A081FX19</accession>
<dbReference type="AlphaFoldDB" id="A0A081FX19"/>
<feature type="chain" id="PRO_5001757334" description="Outer membrane lipoprotein-sorting protein" evidence="2">
    <location>
        <begin position="28"/>
        <end position="453"/>
    </location>
</feature>
<dbReference type="InterPro" id="IPR010752">
    <property type="entry name" value="DUF1329"/>
</dbReference>
<reference evidence="3 4" key="1">
    <citation type="submission" date="2014-04" db="EMBL/GenBank/DDBJ databases">
        <title>Marinobacterium kochiensis sp. nov., isolated from sediment sample collected from Kochi backwaters in Kerala, India.</title>
        <authorList>
            <person name="Singh A."/>
            <person name="Pinnaka A.K."/>
        </authorList>
    </citation>
    <scope>NUCLEOTIDE SEQUENCE [LARGE SCALE GENOMIC DNA]</scope>
    <source>
        <strain evidence="3 4">AK27</strain>
    </source>
</reference>
<dbReference type="OrthoDB" id="178023at2"/>
<sequence length="453" mass="50515">MYNKNIQIPKARLFAALLGCVSMSALAGVSAEEAANLGTELTPSGGEKAGNADGSIPAWTGGYTQQIPGDEPGGRRGDPFKDETPLFTVSAQNMDQYEDKLTDGVKALLRKYPDTYKLNVYPTHRTAVAPQWVYDNTARNAVNAEMDGYTLKGAYGGIPFPIPKTGLEAINNHLLAWRGTSWEADLNQYQITTDGKVVLTTDGLIRQRMPYYFEEGSADGYDGYYWEVNLVNAGPPIRAGEMIVGRTNLDADESAAYVYLTGQRRVRRLPSACCDTPTPATAGLMSFDELSVFSGRTDGFDWKLVGKKEMLVPYNQNRFLQYSEDNIISGHHLNPEAVRWELHRVWVVEATLADGKRHQAPRSLYYLDEDTWQAVLGDRWDGKGQLWKSLWLFNYVMPDFPGTVQQTFGYYDLLSGEGYVANVLNDKKFHHRPSKRWPTSTFTGQGLAAQGVR</sequence>
<dbReference type="Gene3D" id="2.50.20.10">
    <property type="entry name" value="Lipoprotein localisation LolA/LolB/LppX"/>
    <property type="match status" value="1"/>
</dbReference>
<organism evidence="3 4">
    <name type="scientific">Marinobacterium lacunae</name>
    <dbReference type="NCBI Taxonomy" id="1232683"/>
    <lineage>
        <taxon>Bacteria</taxon>
        <taxon>Pseudomonadati</taxon>
        <taxon>Pseudomonadota</taxon>
        <taxon>Gammaproteobacteria</taxon>
        <taxon>Oceanospirillales</taxon>
        <taxon>Oceanospirillaceae</taxon>
        <taxon>Marinobacterium</taxon>
    </lineage>
</organism>
<proteinExistence type="predicted"/>
<evidence type="ECO:0000313" key="3">
    <source>
        <dbReference type="EMBL" id="KEA63074.1"/>
    </source>
</evidence>
<comment type="caution">
    <text evidence="3">The sequence shown here is derived from an EMBL/GenBank/DDBJ whole genome shotgun (WGS) entry which is preliminary data.</text>
</comment>
<protein>
    <recommendedName>
        <fullName evidence="5">Outer membrane lipoprotein-sorting protein</fullName>
    </recommendedName>
</protein>
<evidence type="ECO:0000313" key="4">
    <source>
        <dbReference type="Proteomes" id="UP000028252"/>
    </source>
</evidence>
<evidence type="ECO:0008006" key="5">
    <source>
        <dbReference type="Google" id="ProtNLM"/>
    </source>
</evidence>
<name>A0A081FX19_9GAMM</name>
<feature type="compositionally biased region" description="Basic and acidic residues" evidence="1">
    <location>
        <begin position="72"/>
        <end position="83"/>
    </location>
</feature>